<feature type="compositionally biased region" description="Basic residues" evidence="1">
    <location>
        <begin position="128"/>
        <end position="137"/>
    </location>
</feature>
<dbReference type="HOGENOM" id="CLU_1865994_0_0_1"/>
<evidence type="ECO:0000256" key="1">
    <source>
        <dbReference type="SAM" id="MobiDB-lite"/>
    </source>
</evidence>
<dbReference type="EMBL" id="KB446571">
    <property type="protein sequence ID" value="EME77046.1"/>
    <property type="molecule type" value="Genomic_DNA"/>
</dbReference>
<dbReference type="Proteomes" id="UP000016932">
    <property type="component" value="Unassembled WGS sequence"/>
</dbReference>
<dbReference type="GeneID" id="19337808"/>
<dbReference type="RefSeq" id="XP_007932371.1">
    <property type="nucleotide sequence ID" value="XM_007934180.1"/>
</dbReference>
<dbReference type="VEuPathDB" id="FungiDB:MYCFIDRAFT_212717"/>
<feature type="region of interest" description="Disordered" evidence="1">
    <location>
        <begin position="108"/>
        <end position="137"/>
    </location>
</feature>
<proteinExistence type="predicted"/>
<keyword evidence="3" id="KW-1185">Reference proteome</keyword>
<evidence type="ECO:0000313" key="3">
    <source>
        <dbReference type="Proteomes" id="UP000016932"/>
    </source>
</evidence>
<accession>M2ZY49</accession>
<dbReference type="AlphaFoldDB" id="M2ZY49"/>
<name>M2ZY49_PSEFD</name>
<gene>
    <name evidence="2" type="ORF">MYCFIDRAFT_212717</name>
</gene>
<evidence type="ECO:0000313" key="2">
    <source>
        <dbReference type="EMBL" id="EME77046.1"/>
    </source>
</evidence>
<reference evidence="2 3" key="1">
    <citation type="journal article" date="2012" name="PLoS Pathog.">
        <title>Diverse lifestyles and strategies of plant pathogenesis encoded in the genomes of eighteen Dothideomycetes fungi.</title>
        <authorList>
            <person name="Ohm R.A."/>
            <person name="Feau N."/>
            <person name="Henrissat B."/>
            <person name="Schoch C.L."/>
            <person name="Horwitz B.A."/>
            <person name="Barry K.W."/>
            <person name="Condon B.J."/>
            <person name="Copeland A.C."/>
            <person name="Dhillon B."/>
            <person name="Glaser F."/>
            <person name="Hesse C.N."/>
            <person name="Kosti I."/>
            <person name="LaButti K."/>
            <person name="Lindquist E.A."/>
            <person name="Lucas S."/>
            <person name="Salamov A.A."/>
            <person name="Bradshaw R.E."/>
            <person name="Ciuffetti L."/>
            <person name="Hamelin R.C."/>
            <person name="Kema G.H.J."/>
            <person name="Lawrence C."/>
            <person name="Scott J.A."/>
            <person name="Spatafora J.W."/>
            <person name="Turgeon B.G."/>
            <person name="de Wit P.J.G.M."/>
            <person name="Zhong S."/>
            <person name="Goodwin S.B."/>
            <person name="Grigoriev I.V."/>
        </authorList>
    </citation>
    <scope>NUCLEOTIDE SEQUENCE [LARGE SCALE GENOMIC DNA]</scope>
    <source>
        <strain evidence="2 3">CIRAD86</strain>
    </source>
</reference>
<feature type="compositionally biased region" description="Polar residues" evidence="1">
    <location>
        <begin position="110"/>
        <end position="122"/>
    </location>
</feature>
<sequence>MLEQNLAIRANVQTQIADIRSLFVGVREGSQNDQAMKPQVLEPKCGRAATSQTLGSSVGFPLPNVAASGSMLQDSKPKARSKQSETNMLEVQKLRRLLSMAEMATRALESINSSPRPSLTSKDSSKTCIRRKNAKVG</sequence>
<protein>
    <submittedName>
        <fullName evidence="2">Uncharacterized protein</fullName>
    </submittedName>
</protein>
<organism evidence="2 3">
    <name type="scientific">Pseudocercospora fijiensis (strain CIRAD86)</name>
    <name type="common">Black leaf streak disease fungus</name>
    <name type="synonym">Mycosphaerella fijiensis</name>
    <dbReference type="NCBI Taxonomy" id="383855"/>
    <lineage>
        <taxon>Eukaryota</taxon>
        <taxon>Fungi</taxon>
        <taxon>Dikarya</taxon>
        <taxon>Ascomycota</taxon>
        <taxon>Pezizomycotina</taxon>
        <taxon>Dothideomycetes</taxon>
        <taxon>Dothideomycetidae</taxon>
        <taxon>Mycosphaerellales</taxon>
        <taxon>Mycosphaerellaceae</taxon>
        <taxon>Pseudocercospora</taxon>
    </lineage>
</organism>
<dbReference type="KEGG" id="pfj:MYCFIDRAFT_212717"/>